<organism evidence="24 25">
    <name type="scientific">Pelagomonas calceolata</name>
    <dbReference type="NCBI Taxonomy" id="35677"/>
    <lineage>
        <taxon>Eukaryota</taxon>
        <taxon>Sar</taxon>
        <taxon>Stramenopiles</taxon>
        <taxon>Ochrophyta</taxon>
        <taxon>Pelagophyceae</taxon>
        <taxon>Pelagomonadales</taxon>
        <taxon>Pelagomonadaceae</taxon>
        <taxon>Pelagomonas</taxon>
    </lineage>
</organism>
<comment type="function">
    <text evidence="19">Key enzyme involved in DNA replication and DNA repair. Involved in Okazaki fragments processing by cleaving long flaps that escape FEN1: flaps that are longer than 27 nucleotides are coated by replication protein A complex (RPA), leading to recruit DNA2 which cleaves the flap until it is too short to bind RPA and becomes a substrate for FEN1. Also involved in 5'-end resection of DNA during double-strand break (DSB) repair by mediating the cleavage of 5'-ssDNA.</text>
</comment>
<keyword evidence="8 19" id="KW-0227">DNA damage</keyword>
<dbReference type="GO" id="GO:0017108">
    <property type="term" value="F:5'-flap endonuclease activity"/>
    <property type="evidence" value="ECO:0007669"/>
    <property type="project" value="UniProtKB-UniRule"/>
</dbReference>
<keyword evidence="13 19" id="KW-0411">Iron-sulfur</keyword>
<feature type="domain" description="DNA2/NAM7 helicase helicase" evidence="22">
    <location>
        <begin position="867"/>
        <end position="956"/>
    </location>
</feature>
<dbReference type="InterPro" id="IPR041679">
    <property type="entry name" value="DNA2/NAM7-like_C"/>
</dbReference>
<keyword evidence="6 19" id="KW-0479">Metal-binding</keyword>
<dbReference type="InterPro" id="IPR041677">
    <property type="entry name" value="DNA2/NAM7_AAA_11"/>
</dbReference>
<dbReference type="Gene3D" id="3.40.50.300">
    <property type="entry name" value="P-loop containing nucleotide triphosphate hydrolases"/>
    <property type="match status" value="2"/>
</dbReference>
<keyword evidence="11 19" id="KW-0067">ATP-binding</keyword>
<keyword evidence="7 19" id="KW-0547">Nucleotide-binding</keyword>
<keyword evidence="25" id="KW-1185">Reference proteome</keyword>
<dbReference type="GO" id="GO:0005634">
    <property type="term" value="C:nucleus"/>
    <property type="evidence" value="ECO:0007669"/>
    <property type="project" value="UniProtKB-SubCell"/>
</dbReference>
<dbReference type="PANTHER" id="PTHR10887:SF433">
    <property type="entry name" value="DNA REPLICATION ATP-DEPENDENT HELICASE_NUCLEASE DNA2"/>
    <property type="match status" value="1"/>
</dbReference>
<dbReference type="Pfam" id="PF13086">
    <property type="entry name" value="AAA_11"/>
    <property type="match status" value="2"/>
</dbReference>
<evidence type="ECO:0000256" key="8">
    <source>
        <dbReference type="ARBA" id="ARBA00022763"/>
    </source>
</evidence>
<evidence type="ECO:0000256" key="7">
    <source>
        <dbReference type="ARBA" id="ARBA00022741"/>
    </source>
</evidence>
<accession>A0A8J2SFF1</accession>
<evidence type="ECO:0000256" key="14">
    <source>
        <dbReference type="ARBA" id="ARBA00023125"/>
    </source>
</evidence>
<evidence type="ECO:0000256" key="17">
    <source>
        <dbReference type="ARBA" id="ARBA00023268"/>
    </source>
</evidence>
<evidence type="ECO:0000259" key="21">
    <source>
        <dbReference type="Pfam" id="PF08696"/>
    </source>
</evidence>
<dbReference type="CDD" id="cd18808">
    <property type="entry name" value="SF1_C_Upf1"/>
    <property type="match status" value="1"/>
</dbReference>
<evidence type="ECO:0000256" key="10">
    <source>
        <dbReference type="ARBA" id="ARBA00022806"/>
    </source>
</evidence>
<evidence type="ECO:0000256" key="15">
    <source>
        <dbReference type="ARBA" id="ARBA00023204"/>
    </source>
</evidence>
<evidence type="ECO:0000259" key="22">
    <source>
        <dbReference type="Pfam" id="PF13086"/>
    </source>
</evidence>
<proteinExistence type="inferred from homology"/>
<evidence type="ECO:0000256" key="19">
    <source>
        <dbReference type="RuleBase" id="RU367041"/>
    </source>
</evidence>
<evidence type="ECO:0000256" key="4">
    <source>
        <dbReference type="ARBA" id="ARBA00022705"/>
    </source>
</evidence>
<evidence type="ECO:0000256" key="6">
    <source>
        <dbReference type="ARBA" id="ARBA00022723"/>
    </source>
</evidence>
<dbReference type="EC" id="3.1.-.-" evidence="19"/>
<evidence type="ECO:0000256" key="9">
    <source>
        <dbReference type="ARBA" id="ARBA00022801"/>
    </source>
</evidence>
<dbReference type="GO" id="GO:0005694">
    <property type="term" value="C:chromosome"/>
    <property type="evidence" value="ECO:0007669"/>
    <property type="project" value="UniProtKB-SubCell"/>
</dbReference>
<keyword evidence="19" id="KW-0158">Chromosome</keyword>
<comment type="similarity">
    <text evidence="2 19">Belongs to the DNA2/NAM7 helicase family.</text>
</comment>
<dbReference type="Pfam" id="PF13087">
    <property type="entry name" value="AAA_12"/>
    <property type="match status" value="1"/>
</dbReference>
<dbReference type="EC" id="3.6.4.12" evidence="19"/>
<evidence type="ECO:0000259" key="23">
    <source>
        <dbReference type="Pfam" id="PF13087"/>
    </source>
</evidence>
<dbReference type="SUPFAM" id="SSF52540">
    <property type="entry name" value="P-loop containing nucleoside triphosphate hydrolases"/>
    <property type="match status" value="1"/>
</dbReference>
<dbReference type="GO" id="GO:0003677">
    <property type="term" value="F:DNA binding"/>
    <property type="evidence" value="ECO:0007669"/>
    <property type="project" value="UniProtKB-UniRule"/>
</dbReference>
<feature type="region of interest" description="Disordered" evidence="20">
    <location>
        <begin position="1376"/>
        <end position="1396"/>
    </location>
</feature>
<dbReference type="GO" id="GO:0033567">
    <property type="term" value="P:DNA replication, Okazaki fragment processing"/>
    <property type="evidence" value="ECO:0007669"/>
    <property type="project" value="UniProtKB-UniRule"/>
</dbReference>
<feature type="region of interest" description="Disordered" evidence="20">
    <location>
        <begin position="239"/>
        <end position="289"/>
    </location>
</feature>
<evidence type="ECO:0000256" key="11">
    <source>
        <dbReference type="ARBA" id="ARBA00022840"/>
    </source>
</evidence>
<keyword evidence="15 19" id="KW-0234">DNA repair</keyword>
<dbReference type="EMBL" id="CAKKNE010000001">
    <property type="protein sequence ID" value="CAH0364757.1"/>
    <property type="molecule type" value="Genomic_DNA"/>
</dbReference>
<dbReference type="GO" id="GO:0005524">
    <property type="term" value="F:ATP binding"/>
    <property type="evidence" value="ECO:0007669"/>
    <property type="project" value="UniProtKB-UniRule"/>
</dbReference>
<dbReference type="GO" id="GO:0071932">
    <property type="term" value="P:replication fork reversal"/>
    <property type="evidence" value="ECO:0007669"/>
    <property type="project" value="TreeGrafter"/>
</dbReference>
<evidence type="ECO:0000256" key="12">
    <source>
        <dbReference type="ARBA" id="ARBA00023004"/>
    </source>
</evidence>
<evidence type="ECO:0000256" key="18">
    <source>
        <dbReference type="ARBA" id="ARBA00047995"/>
    </source>
</evidence>
<comment type="subcellular location">
    <subcellularLocation>
        <location evidence="19">Nucleus</location>
    </subcellularLocation>
    <subcellularLocation>
        <location evidence="19">Chromosome</location>
    </subcellularLocation>
</comment>
<feature type="compositionally biased region" description="Pro residues" evidence="20">
    <location>
        <begin position="125"/>
        <end position="137"/>
    </location>
</feature>
<evidence type="ECO:0000256" key="3">
    <source>
        <dbReference type="ARBA" id="ARBA00022485"/>
    </source>
</evidence>
<keyword evidence="5 19" id="KW-0540">Nuclease</keyword>
<evidence type="ECO:0000256" key="16">
    <source>
        <dbReference type="ARBA" id="ARBA00023242"/>
    </source>
</evidence>
<evidence type="ECO:0000313" key="25">
    <source>
        <dbReference type="Proteomes" id="UP000789595"/>
    </source>
</evidence>
<comment type="caution">
    <text evidence="24">The sequence shown here is derived from an EMBL/GenBank/DDBJ whole genome shotgun (WGS) entry which is preliminary data.</text>
</comment>
<comment type="cofactor">
    <cofactor evidence="1">
        <name>[4Fe-4S] cluster</name>
        <dbReference type="ChEBI" id="CHEBI:49883"/>
    </cofactor>
</comment>
<gene>
    <name evidence="24" type="ORF">PECAL_1P11360</name>
</gene>
<sequence>MLGSEAETAPPDEPPPPSWEDGPRRRGASRPPLAENTVPLKRGAPAVSSQSPARRPPPSKVSRASDAALDAAFLEFDLAAAAPPSKPPPPRPRPPAPAARRPPVPVPVPRPPAPVARRLLAPVARRPPAPPRPLPPRPRPRSLEAAYAGGFHPGAQGEAAPRAVPARPPAPRSQGPRGPPAVRGPPVPPAARPPRPPVPRSQPVARGPPRPAAVTAPPRPPAPARDSLDAAFLAFDLPAAAPAPRGPPATRGPPVPRGPLRGPLPPRPTAAPPRPQPQPPRPATGPRTSLDAALLGFDLDGAVAEARAAVQTKRCRIVSVQGRGDALVTVDGATKRLRLTGDWARAELRAGARGHLVPWAAVGEPCVTPQTLPDEITIDQASPYFWVACPEIFVSPTAVVAATACERRAWLTSTGGSSGGSSKPAALGAAKHACFERVARGERDAGGIVRDALSTKASDFFAAGVDDRDARKECAAFVQGVLRDEQLVQRINNAATEQPLWSSALGLYGVADAVVEDAVTGKTPLELKTGKGHVDHEAQAAIYVAMLRGLDSNWARGSHGKAGLLVRYGAKDPKPLVTSVRCSRRELTTLLAARNVVAAAVERHSVSDADDLNETAPSVLGDGRGACARCYQSEACALRHFCVEGGSADTFLGVSRDERASKAVDAWAFVEKLDDAAKDYYRRWSALIDVEAASAPPDGARAVVTKRPEERRGDACAVLQKVGETLSDDGVVVDCSGASPFSVGDCVLLSAEGDLPTILARGGVVSVQADKLSIILRGSSAKPLPSTLRVDGDGGATSSRSQKAALTELLTSENDVRDLIIAFREPVFDQQLGQKWLARVFDGQDWAPPRWGGPGTAASLLARDFGQLNEEQRTSVHRALSAKDYCLVRGMPGAGKTQTAAFLVRALIAGGSRVLVASHAHAAVDHLLEKVLESGVSRRCVVRVASSSSSRRVASSLRDRVVHGDTVSQIRAQLGAARVVGATCLCCARDGVLLAAAPFDVVLVDEAAQVHQLHAVAACLRAARFVLVGDPHQLAPVVRSAFGRENGASESLFQRLASKHPAAVATLRTQYRMNAPVMDLCNVVLHDGDRRKSWATAQQLVCGSDEVSKARLALNESSEGGWVADVLKEPVSFVDVPPSSTQSARNTNEATVVATLVDALHARGLDLREVAVLTPFRAQLRELKRLLPSDVELSTVDRFQGKDAACVLVSFARADASSGLLADPRRLNVALSRARRMLILVGAQEALASASPLFARLVGAVPVVAFVIKASFMWREMRSGRRDAAPVAWIVLLVSWLHCAALRPALRPTRTALHARRPKTADEWREWRRKESVSARKPADDELARRAQRWAEAVGADASTLDGLPEARRREFLDEFERDLPKNDPAPRNAPVEDASEINVDWERRVQFDALRDGNALRQNDVLNKAIRSDK</sequence>
<feature type="compositionally biased region" description="Pro residues" evidence="20">
    <location>
        <begin position="84"/>
        <end position="114"/>
    </location>
</feature>
<evidence type="ECO:0000256" key="1">
    <source>
        <dbReference type="ARBA" id="ARBA00001966"/>
    </source>
</evidence>
<evidence type="ECO:0000256" key="2">
    <source>
        <dbReference type="ARBA" id="ARBA00007913"/>
    </source>
</evidence>
<evidence type="ECO:0000256" key="5">
    <source>
        <dbReference type="ARBA" id="ARBA00022722"/>
    </source>
</evidence>
<evidence type="ECO:0000256" key="20">
    <source>
        <dbReference type="SAM" id="MobiDB-lite"/>
    </source>
</evidence>
<keyword evidence="3 19" id="KW-0004">4Fe-4S</keyword>
<dbReference type="GO" id="GO:0017116">
    <property type="term" value="F:single-stranded DNA helicase activity"/>
    <property type="evidence" value="ECO:0007669"/>
    <property type="project" value="UniProtKB-UniRule"/>
</dbReference>
<feature type="compositionally biased region" description="Low complexity" evidence="20">
    <location>
        <begin position="115"/>
        <end position="124"/>
    </location>
</feature>
<dbReference type="InterPro" id="IPR011604">
    <property type="entry name" value="PDDEXK-like_dom_sf"/>
</dbReference>
<dbReference type="InterPro" id="IPR014808">
    <property type="entry name" value="DNA_replication_fac_Dna2_N"/>
</dbReference>
<dbReference type="GO" id="GO:0051539">
    <property type="term" value="F:4 iron, 4 sulfur cluster binding"/>
    <property type="evidence" value="ECO:0007669"/>
    <property type="project" value="UniProtKB-UniRule"/>
</dbReference>
<keyword evidence="12 19" id="KW-0408">Iron</keyword>
<feature type="compositionally biased region" description="Pro residues" evidence="20">
    <location>
        <begin position="244"/>
        <end position="283"/>
    </location>
</feature>
<reference evidence="24" key="1">
    <citation type="submission" date="2021-11" db="EMBL/GenBank/DDBJ databases">
        <authorList>
            <consortium name="Genoscope - CEA"/>
            <person name="William W."/>
        </authorList>
    </citation>
    <scope>NUCLEOTIDE SEQUENCE</scope>
</reference>
<feature type="compositionally biased region" description="Pro residues" evidence="20">
    <location>
        <begin position="166"/>
        <end position="223"/>
    </location>
</feature>
<dbReference type="Pfam" id="PF08696">
    <property type="entry name" value="Dna2"/>
    <property type="match status" value="1"/>
</dbReference>
<dbReference type="OrthoDB" id="306218at2759"/>
<evidence type="ECO:0000256" key="13">
    <source>
        <dbReference type="ARBA" id="ARBA00023014"/>
    </source>
</evidence>
<dbReference type="Proteomes" id="UP000789595">
    <property type="component" value="Unassembled WGS sequence"/>
</dbReference>
<keyword evidence="9 19" id="KW-0378">Hydrolase</keyword>
<keyword evidence="10 19" id="KW-0347">Helicase</keyword>
<feature type="compositionally biased region" description="Low complexity" evidence="20">
    <location>
        <begin position="44"/>
        <end position="53"/>
    </location>
</feature>
<dbReference type="Gene3D" id="3.90.320.10">
    <property type="match status" value="1"/>
</dbReference>
<dbReference type="InterPro" id="IPR045055">
    <property type="entry name" value="DNA2/NAM7-like"/>
</dbReference>
<keyword evidence="17 19" id="KW-0511">Multifunctional enzyme</keyword>
<feature type="compositionally biased region" description="Low complexity" evidence="20">
    <location>
        <begin position="64"/>
        <end position="83"/>
    </location>
</feature>
<keyword evidence="14 19" id="KW-0238">DNA-binding</keyword>
<dbReference type="PRINTS" id="PR01217">
    <property type="entry name" value="PRICHEXTENSN"/>
</dbReference>
<name>A0A8J2SFF1_9STRA</name>
<feature type="domain" description="DNA2/NAM7 helicase-like C-terminal" evidence="23">
    <location>
        <begin position="1049"/>
        <end position="1244"/>
    </location>
</feature>
<keyword evidence="16 19" id="KW-0539">Nucleus</keyword>
<protein>
    <recommendedName>
        <fullName evidence="19">DNA replication ATP-dependent helicase/nuclease</fullName>
        <ecNumber evidence="19">3.1.-.-</ecNumber>
        <ecNumber evidence="19">3.6.4.12</ecNumber>
    </recommendedName>
</protein>
<dbReference type="GO" id="GO:0046872">
    <property type="term" value="F:metal ion binding"/>
    <property type="evidence" value="ECO:0007669"/>
    <property type="project" value="UniProtKB-UniRule"/>
</dbReference>
<dbReference type="InterPro" id="IPR027417">
    <property type="entry name" value="P-loop_NTPase"/>
</dbReference>
<comment type="catalytic activity">
    <reaction evidence="18 19">
        <text>ATP + H2O = ADP + phosphate + H(+)</text>
        <dbReference type="Rhea" id="RHEA:13065"/>
        <dbReference type="ChEBI" id="CHEBI:15377"/>
        <dbReference type="ChEBI" id="CHEBI:15378"/>
        <dbReference type="ChEBI" id="CHEBI:30616"/>
        <dbReference type="ChEBI" id="CHEBI:43474"/>
        <dbReference type="ChEBI" id="CHEBI:456216"/>
        <dbReference type="EC" id="3.6.4.12"/>
    </reaction>
</comment>
<evidence type="ECO:0000313" key="24">
    <source>
        <dbReference type="EMBL" id="CAH0364757.1"/>
    </source>
</evidence>
<dbReference type="GO" id="GO:0005737">
    <property type="term" value="C:cytoplasm"/>
    <property type="evidence" value="ECO:0007669"/>
    <property type="project" value="TreeGrafter"/>
</dbReference>
<feature type="domain" description="DNA2/NAM7 helicase helicase" evidence="22">
    <location>
        <begin position="972"/>
        <end position="1040"/>
    </location>
</feature>
<dbReference type="InterPro" id="IPR047187">
    <property type="entry name" value="SF1_C_Upf1"/>
</dbReference>
<feature type="region of interest" description="Disordered" evidence="20">
    <location>
        <begin position="1"/>
        <end position="226"/>
    </location>
</feature>
<feature type="domain" description="DNA replication factor Dna2 N-terminal" evidence="21">
    <location>
        <begin position="332"/>
        <end position="479"/>
    </location>
</feature>
<dbReference type="GO" id="GO:0006281">
    <property type="term" value="P:DNA repair"/>
    <property type="evidence" value="ECO:0007669"/>
    <property type="project" value="UniProtKB-KW"/>
</dbReference>
<keyword evidence="4 19" id="KW-0235">DNA replication</keyword>
<dbReference type="PANTHER" id="PTHR10887">
    <property type="entry name" value="DNA2/NAM7 HELICASE FAMILY"/>
    <property type="match status" value="1"/>
</dbReference>